<evidence type="ECO:0000256" key="2">
    <source>
        <dbReference type="SAM" id="Coils"/>
    </source>
</evidence>
<dbReference type="SMART" id="SM00387">
    <property type="entry name" value="HATPase_c"/>
    <property type="match status" value="1"/>
</dbReference>
<gene>
    <name evidence="5" type="primary">sasA_12</name>
    <name evidence="5" type="ORF">DYBT9275_02139</name>
</gene>
<dbReference type="InterPro" id="IPR013783">
    <property type="entry name" value="Ig-like_fold"/>
</dbReference>
<evidence type="ECO:0000313" key="5">
    <source>
        <dbReference type="EMBL" id="CAG4999044.1"/>
    </source>
</evidence>
<comment type="caution">
    <text evidence="5">The sequence shown here is derived from an EMBL/GenBank/DDBJ whole genome shotgun (WGS) entry which is preliminary data.</text>
</comment>
<dbReference type="Gene3D" id="3.30.565.10">
    <property type="entry name" value="Histidine kinase-like ATPase, C-terminal domain"/>
    <property type="match status" value="1"/>
</dbReference>
<dbReference type="Gene3D" id="2.60.40.10">
    <property type="entry name" value="Immunoglobulins"/>
    <property type="match status" value="1"/>
</dbReference>
<dbReference type="SUPFAM" id="SSF55874">
    <property type="entry name" value="ATPase domain of HSP90 chaperone/DNA topoisomerase II/histidine kinase"/>
    <property type="match status" value="1"/>
</dbReference>
<dbReference type="PROSITE" id="PS50109">
    <property type="entry name" value="HIS_KIN"/>
    <property type="match status" value="1"/>
</dbReference>
<keyword evidence="5" id="KW-0808">Transferase</keyword>
<dbReference type="SUPFAM" id="SSF63829">
    <property type="entry name" value="Calcium-dependent phosphotriesterase"/>
    <property type="match status" value="1"/>
</dbReference>
<organism evidence="5 6">
    <name type="scientific">Dyadobacter helix</name>
    <dbReference type="NCBI Taxonomy" id="2822344"/>
    <lineage>
        <taxon>Bacteria</taxon>
        <taxon>Pseudomonadati</taxon>
        <taxon>Bacteroidota</taxon>
        <taxon>Cytophagia</taxon>
        <taxon>Cytophagales</taxon>
        <taxon>Spirosomataceae</taxon>
        <taxon>Dyadobacter</taxon>
    </lineage>
</organism>
<keyword evidence="2" id="KW-0175">Coiled coil</keyword>
<evidence type="ECO:0000313" key="6">
    <source>
        <dbReference type="Proteomes" id="UP000680038"/>
    </source>
</evidence>
<dbReference type="InterPro" id="IPR015943">
    <property type="entry name" value="WD40/YVTN_repeat-like_dom_sf"/>
</dbReference>
<keyword evidence="3" id="KW-0812">Transmembrane</keyword>
<proteinExistence type="predicted"/>
<dbReference type="CDD" id="cd00075">
    <property type="entry name" value="HATPase"/>
    <property type="match status" value="1"/>
</dbReference>
<feature type="domain" description="Histidine kinase" evidence="4">
    <location>
        <begin position="818"/>
        <end position="1034"/>
    </location>
</feature>
<keyword evidence="3" id="KW-1133">Transmembrane helix</keyword>
<dbReference type="InterPro" id="IPR036890">
    <property type="entry name" value="HATPase_C_sf"/>
</dbReference>
<dbReference type="Gene3D" id="2.130.10.10">
    <property type="entry name" value="YVTN repeat-like/Quinoprotein amine dehydrogenase"/>
    <property type="match status" value="2"/>
</dbReference>
<dbReference type="PANTHER" id="PTHR43547:SF2">
    <property type="entry name" value="HYBRID SIGNAL TRANSDUCTION HISTIDINE KINASE C"/>
    <property type="match status" value="1"/>
</dbReference>
<accession>A0A916JBB3</accession>
<dbReference type="EMBL" id="CAJRAF010000002">
    <property type="protein sequence ID" value="CAG4999044.1"/>
    <property type="molecule type" value="Genomic_DNA"/>
</dbReference>
<evidence type="ECO:0000259" key="4">
    <source>
        <dbReference type="PROSITE" id="PS50109"/>
    </source>
</evidence>
<dbReference type="GO" id="GO:0000155">
    <property type="term" value="F:phosphorelay sensor kinase activity"/>
    <property type="evidence" value="ECO:0007669"/>
    <property type="project" value="TreeGrafter"/>
</dbReference>
<dbReference type="InterPro" id="IPR011110">
    <property type="entry name" value="Reg_prop"/>
</dbReference>
<dbReference type="PANTHER" id="PTHR43547">
    <property type="entry name" value="TWO-COMPONENT HISTIDINE KINASE"/>
    <property type="match status" value="1"/>
</dbReference>
<dbReference type="Pfam" id="PF02518">
    <property type="entry name" value="HATPase_c"/>
    <property type="match status" value="1"/>
</dbReference>
<evidence type="ECO:0000256" key="1">
    <source>
        <dbReference type="ARBA" id="ARBA00022553"/>
    </source>
</evidence>
<dbReference type="EC" id="2.7.-.-" evidence="5"/>
<reference evidence="5" key="1">
    <citation type="submission" date="2021-04" db="EMBL/GenBank/DDBJ databases">
        <authorList>
            <person name="Rodrigo-Torres L."/>
            <person name="Arahal R. D."/>
            <person name="Lucena T."/>
        </authorList>
    </citation>
    <scope>NUCLEOTIDE SEQUENCE</scope>
    <source>
        <strain evidence="5">CECT 9275</strain>
    </source>
</reference>
<dbReference type="Proteomes" id="UP000680038">
    <property type="component" value="Unassembled WGS sequence"/>
</dbReference>
<keyword evidence="1" id="KW-0597">Phosphoprotein</keyword>
<feature type="transmembrane region" description="Helical" evidence="3">
    <location>
        <begin position="736"/>
        <end position="759"/>
    </location>
</feature>
<name>A0A916JBB3_9BACT</name>
<evidence type="ECO:0000256" key="3">
    <source>
        <dbReference type="SAM" id="Phobius"/>
    </source>
</evidence>
<protein>
    <submittedName>
        <fullName evidence="5">Adaptive-response sensory-kinase SasA</fullName>
        <ecNumber evidence="5">2.7.-.-</ecNumber>
    </submittedName>
</protein>
<dbReference type="Pfam" id="PF07494">
    <property type="entry name" value="Reg_prop"/>
    <property type="match status" value="1"/>
</dbReference>
<keyword evidence="3" id="KW-0472">Membrane</keyword>
<dbReference type="InterPro" id="IPR003594">
    <property type="entry name" value="HATPase_dom"/>
</dbReference>
<sequence length="1034" mass="118023">MRHLLSLAGFYFRILFVGFCFTYPASLYGQEYSFKHYNSENSLPQNSIDGIVTDSKGYLWFSTQAGITRFDGREFVVLNATQIPSMFSDRIGWIGVDNHHRVYFKDEGDKLFRQKGDGLQFEPVDDSSSVHIIGFYNAHVTEIRKSEFLKRNPIYPQVTNPVTNAQTSDGTSWTYFHDPKTDKGVLNFFSASKAGYVSSERIQNSLMLQFSDTLCFLNRSGQASFMKNGKYLHAGPIETGISFDQKSRILYLALANNYLVRDNNLYEIYLIPRLGLGLKMVIKDLPCHNIEIIHKIPGTGIYAIGSSTDGLYLFYPKLFEAITYSPDATLAYTNTYAITTKGDEVINTDYTYHLNSRKFQQHADVVPFFLFRDADGWIYYSKRAQNASAFLFKTKDFVTSEKLGWFQDELCAMQSSLANRNRLYFVTRSQLGYLENNQIKILLDLTPGTIEQPGDMIMQCMLVEKGRILIGTNRGIFGYDLASGSFSPIGSSSKLQVRSIYRDSGNNIFVGTYGKGLFLLSGDKTIELPLDLNKSLKYTHCFMEDGEGRMWVTSNDGLFVVSRKNLLESAIDKNKMAYYHSFDKIQGLPGYEFNGGCSPCAAKNDAGLLFFPSLKGMISVDPKKVSLMYPDKKIYIDRIQIDDSTFHDLDENLLVPRGFSQLLIYVSTPYYGKADNLKIEYFVSQVQNVWAPIVDGKIELKLLLPGDYILRLRKLSFINARPAYIYHDVRFTVLPYWYETTIFRVICTILVCVLIWLGFQFRYRYIIRQNAILEEKIAERSKSQQLLIESLELSYKNLQASENKLQNLLSDKENVFSILVHDLRSPLRYLHKNSAHLAKNWTHYTRQELREVIVQLDCSTKEIHYFTEELMNWMAALDKNQPVEKEELSVAEVVDELSLLYKEILNQNNNTLNNGISPDLKIFTNRFLLKTVLRNLIDNANKNTEYGNISILAVREGNCVVITVSDDGTGMSDEMILNMNTYLQGDAESSKVNSQFGHIIMKDALRALEGTLEYSKTSTTLNANIRLKDEGGTK</sequence>
<feature type="coiled-coil region" evidence="2">
    <location>
        <begin position="788"/>
        <end position="815"/>
    </location>
</feature>
<keyword evidence="6" id="KW-1185">Reference proteome</keyword>
<dbReference type="InterPro" id="IPR005467">
    <property type="entry name" value="His_kinase_dom"/>
</dbReference>
<dbReference type="RefSeq" id="WP_215238808.1">
    <property type="nucleotide sequence ID" value="NZ_CAJRAF010000002.1"/>
</dbReference>
<dbReference type="AlphaFoldDB" id="A0A916JBB3"/>